<dbReference type="WBParaSite" id="Csp11.Scaffold630.g19234.t1">
    <property type="protein sequence ID" value="Csp11.Scaffold630.g19234.t1"/>
    <property type="gene ID" value="Csp11.Scaffold630.g19234"/>
</dbReference>
<sequence>MKLEDFVNCRRIELQVRRNLNRTPQSWNAFFRYWLDSNSPLEYLKCREVKATSFPLMIDGLSNGGIKREGYDEWIEVKRRDGTEFVIGKHGDVVYIETKKERFKFWRGH</sequence>
<accession>A0A1I7UTM8</accession>
<keyword evidence="1" id="KW-1185">Reference proteome</keyword>
<evidence type="ECO:0000313" key="1">
    <source>
        <dbReference type="Proteomes" id="UP000095282"/>
    </source>
</evidence>
<dbReference type="AlphaFoldDB" id="A0A1I7UTM8"/>
<reference evidence="2" key="1">
    <citation type="submission" date="2016-11" db="UniProtKB">
        <authorList>
            <consortium name="WormBaseParasite"/>
        </authorList>
    </citation>
    <scope>IDENTIFICATION</scope>
</reference>
<dbReference type="Proteomes" id="UP000095282">
    <property type="component" value="Unplaced"/>
</dbReference>
<organism evidence="1 2">
    <name type="scientific">Caenorhabditis tropicalis</name>
    <dbReference type="NCBI Taxonomy" id="1561998"/>
    <lineage>
        <taxon>Eukaryota</taxon>
        <taxon>Metazoa</taxon>
        <taxon>Ecdysozoa</taxon>
        <taxon>Nematoda</taxon>
        <taxon>Chromadorea</taxon>
        <taxon>Rhabditida</taxon>
        <taxon>Rhabditina</taxon>
        <taxon>Rhabditomorpha</taxon>
        <taxon>Rhabditoidea</taxon>
        <taxon>Rhabditidae</taxon>
        <taxon>Peloderinae</taxon>
        <taxon>Caenorhabditis</taxon>
    </lineage>
</organism>
<evidence type="ECO:0000313" key="2">
    <source>
        <dbReference type="WBParaSite" id="Csp11.Scaffold630.g19234.t1"/>
    </source>
</evidence>
<protein>
    <submittedName>
        <fullName evidence="2">FBA_2 domain-containing protein</fullName>
    </submittedName>
</protein>
<proteinExistence type="predicted"/>
<name>A0A1I7UTM8_9PELO</name>